<dbReference type="Gene3D" id="2.40.70.10">
    <property type="entry name" value="Acid Proteases"/>
    <property type="match status" value="1"/>
</dbReference>
<dbReference type="EMBL" id="JAAGAX010000001">
    <property type="protein sequence ID" value="KAF2324769.1"/>
    <property type="molecule type" value="Genomic_DNA"/>
</dbReference>
<evidence type="ECO:0008006" key="7">
    <source>
        <dbReference type="Google" id="ProtNLM"/>
    </source>
</evidence>
<dbReference type="Pfam" id="PF08284">
    <property type="entry name" value="RVP_2"/>
    <property type="match status" value="1"/>
</dbReference>
<gene>
    <name evidence="5" type="ORF">GH714_016719</name>
</gene>
<name>A0A6A6NHW8_HEVBR</name>
<dbReference type="GO" id="GO:0003924">
    <property type="term" value="F:GTPase activity"/>
    <property type="evidence" value="ECO:0007669"/>
    <property type="project" value="TreeGrafter"/>
</dbReference>
<dbReference type="InterPro" id="IPR001969">
    <property type="entry name" value="Aspartic_peptidase_AS"/>
</dbReference>
<reference evidence="5 6" key="1">
    <citation type="journal article" date="2020" name="Mol. Plant">
        <title>The Chromosome-Based Rubber Tree Genome Provides New Insights into Spurge Genome Evolution and Rubber Biosynthesis.</title>
        <authorList>
            <person name="Liu J."/>
            <person name="Shi C."/>
            <person name="Shi C.C."/>
            <person name="Li W."/>
            <person name="Zhang Q.J."/>
            <person name="Zhang Y."/>
            <person name="Li K."/>
            <person name="Lu H.F."/>
            <person name="Shi C."/>
            <person name="Zhu S.T."/>
            <person name="Xiao Z.Y."/>
            <person name="Nan H."/>
            <person name="Yue Y."/>
            <person name="Zhu X.G."/>
            <person name="Wu Y."/>
            <person name="Hong X.N."/>
            <person name="Fan G.Y."/>
            <person name="Tong Y."/>
            <person name="Zhang D."/>
            <person name="Mao C.L."/>
            <person name="Liu Y.L."/>
            <person name="Hao S.J."/>
            <person name="Liu W.Q."/>
            <person name="Lv M.Q."/>
            <person name="Zhang H.B."/>
            <person name="Liu Y."/>
            <person name="Hu-Tang G.R."/>
            <person name="Wang J.P."/>
            <person name="Wang J.H."/>
            <person name="Sun Y.H."/>
            <person name="Ni S.B."/>
            <person name="Chen W.B."/>
            <person name="Zhang X.C."/>
            <person name="Jiao Y.N."/>
            <person name="Eichler E.E."/>
            <person name="Li G.H."/>
            <person name="Liu X."/>
            <person name="Gao L.Z."/>
        </authorList>
    </citation>
    <scope>NUCLEOTIDE SEQUENCE [LARGE SCALE GENOMIC DNA]</scope>
    <source>
        <strain evidence="6">cv. GT1</strain>
        <tissue evidence="5">Leaf</tissue>
    </source>
</reference>
<dbReference type="GO" id="GO:0000479">
    <property type="term" value="P:endonucleolytic cleavage of tricistronic rRNA transcript (SSU-rRNA, 5.8S rRNA, LSU-rRNA)"/>
    <property type="evidence" value="ECO:0007669"/>
    <property type="project" value="TreeGrafter"/>
</dbReference>
<proteinExistence type="inferred from homology"/>
<dbReference type="AlphaFoldDB" id="A0A6A6NHW8"/>
<dbReference type="InterPro" id="IPR021109">
    <property type="entry name" value="Peptidase_aspartic_dom_sf"/>
</dbReference>
<evidence type="ECO:0000256" key="1">
    <source>
        <dbReference type="ARBA" id="ARBA00038288"/>
    </source>
</evidence>
<dbReference type="Pfam" id="PF08142">
    <property type="entry name" value="AARP2CN"/>
    <property type="match status" value="1"/>
</dbReference>
<dbReference type="SMART" id="SM01362">
    <property type="entry name" value="DUF663"/>
    <property type="match status" value="1"/>
</dbReference>
<dbReference type="GO" id="GO:0006508">
    <property type="term" value="P:proteolysis"/>
    <property type="evidence" value="ECO:0007669"/>
    <property type="project" value="InterPro"/>
</dbReference>
<dbReference type="InterPro" id="IPR012948">
    <property type="entry name" value="AARP2CN"/>
</dbReference>
<accession>A0A6A6NHW8</accession>
<protein>
    <recommendedName>
        <fullName evidence="7">Ribosome biogenesis protein BMS1/TSR1 C-terminal domain-containing protein</fullName>
    </recommendedName>
</protein>
<feature type="domain" description="AARP2CN" evidence="3">
    <location>
        <begin position="469"/>
        <end position="534"/>
    </location>
</feature>
<dbReference type="PANTHER" id="PTHR12858">
    <property type="entry name" value="RIBOSOME BIOGENESIS PROTEIN"/>
    <property type="match status" value="1"/>
</dbReference>
<organism evidence="5 6">
    <name type="scientific">Hevea brasiliensis</name>
    <name type="common">Para rubber tree</name>
    <name type="synonym">Siphonia brasiliensis</name>
    <dbReference type="NCBI Taxonomy" id="3981"/>
    <lineage>
        <taxon>Eukaryota</taxon>
        <taxon>Viridiplantae</taxon>
        <taxon>Streptophyta</taxon>
        <taxon>Embryophyta</taxon>
        <taxon>Tracheophyta</taxon>
        <taxon>Spermatophyta</taxon>
        <taxon>Magnoliopsida</taxon>
        <taxon>eudicotyledons</taxon>
        <taxon>Gunneridae</taxon>
        <taxon>Pentapetalae</taxon>
        <taxon>rosids</taxon>
        <taxon>fabids</taxon>
        <taxon>Malpighiales</taxon>
        <taxon>Euphorbiaceae</taxon>
        <taxon>Crotonoideae</taxon>
        <taxon>Micrandreae</taxon>
        <taxon>Hevea</taxon>
    </lineage>
</organism>
<dbReference type="CDD" id="cd00303">
    <property type="entry name" value="retropepsin_like"/>
    <property type="match status" value="1"/>
</dbReference>
<dbReference type="GO" id="GO:0005634">
    <property type="term" value="C:nucleus"/>
    <property type="evidence" value="ECO:0007669"/>
    <property type="project" value="InterPro"/>
</dbReference>
<comment type="similarity">
    <text evidence="1">Belongs to the TRAFAC class translation factor GTPase superfamily. Bms1-like GTPase family. TSR1 subfamily.</text>
</comment>
<keyword evidence="6" id="KW-1185">Reference proteome</keyword>
<feature type="compositionally biased region" description="Acidic residues" evidence="2">
    <location>
        <begin position="589"/>
        <end position="613"/>
    </location>
</feature>
<dbReference type="PANTHER" id="PTHR12858:SF1">
    <property type="entry name" value="PRE-RRNA-PROCESSING PROTEIN TSR1 HOMOLOG"/>
    <property type="match status" value="1"/>
</dbReference>
<dbReference type="GO" id="GO:0034511">
    <property type="term" value="F:U3 snoRNA binding"/>
    <property type="evidence" value="ECO:0007669"/>
    <property type="project" value="TreeGrafter"/>
</dbReference>
<dbReference type="InterPro" id="IPR056924">
    <property type="entry name" value="SH3_Tf2-1"/>
</dbReference>
<sequence length="957" mass="107679">MGRYVKGTSTWSKPVLPSPSTKLLEYPNNKPPDKAFPGPPKLLQNTSSPPAARPHQPSFHRNRGTRQYTHQEFLDLRAKGLCYKCKQPFHPMHGCPNKTLRALIVGDDEQIPIKLEQELGLVESETPNVMIIDEAHFNRMELPFYSVGGISSPKTLKLQGWIQGRALTVMIDSGASHNFISGTIASQLNLTIDDTPIFGVCLGDGHKVQSMGVCHDVKINLGNLEISVDCNVFPLGGVDLILGVAWLATLEQHITTPTQQKWGAKLLGYDFKIIYKPGSSNAAADALSRREEELELQAVYGREPPTLHQFLPSETKAEAVAQELATRDELLRQLAYNLSRAQQRMVKAANKHRREVHFNVGDSVFLKLRPHRQSTLKQAVHSKLATRYFGPFTISKKVGSVAYKLQLPEHGKPIEEATWMAYFDIVNQFLSFSLEDKAVLQGVRNDMGLNVNPEKVRRGPKPLRVYYRKNFKKKEDSRIGQLVDVVADDWNSGKCTLLLTGYLHGRSLSVNQLVHVSGAEDFQLHKIEILKDPFPLNPRKEPDTMDSDDLLDVQVVCSVHPDSLTQEPLLVENVPDPLAGEQAAWIVDNTDEEDSDSGTDADDGMNSDEETENDSVMMEGKNLTREQIEDDIKKIKSAHPEDEEFPDEVETPLDIPARKHFASIEIAENVIYVAFEFQESLPPEYARIFAFDNFARTQKLVFAKALEMDQDNRDDRIPTGQYARLHIKEIPSAVATKLCVFAKTVPIISCGLLQQESKMSVLHFSIKKHDTYDAPIKAKEELVFLIGFRQFVARPIFSTDNSNSDKHKMERFLHAGRFSMASVYAPICFPPLPLIVLKHGEGGAVPTVAAVGSLRSIDPDRIILKKIILTGYPQRVSKLKASVRYMFHKPEDVRWFKPVEMWTKCGRRGRIKEPVGTNGAMKCVFNGVLQQHDTVCMSLYKRAYAKWPEHRFPIIDA</sequence>
<evidence type="ECO:0000256" key="2">
    <source>
        <dbReference type="SAM" id="MobiDB-lite"/>
    </source>
</evidence>
<dbReference type="InterPro" id="IPR007034">
    <property type="entry name" value="BMS1_TSR1_C"/>
</dbReference>
<dbReference type="Proteomes" id="UP000467840">
    <property type="component" value="Chromosome 5"/>
</dbReference>
<evidence type="ECO:0000259" key="3">
    <source>
        <dbReference type="SMART" id="SM00785"/>
    </source>
</evidence>
<dbReference type="GO" id="GO:0005525">
    <property type="term" value="F:GTP binding"/>
    <property type="evidence" value="ECO:0007669"/>
    <property type="project" value="TreeGrafter"/>
</dbReference>
<evidence type="ECO:0000313" key="5">
    <source>
        <dbReference type="EMBL" id="KAF2324769.1"/>
    </source>
</evidence>
<dbReference type="GO" id="GO:0004190">
    <property type="term" value="F:aspartic-type endopeptidase activity"/>
    <property type="evidence" value="ECO:0007669"/>
    <property type="project" value="InterPro"/>
</dbReference>
<feature type="region of interest" description="Disordered" evidence="2">
    <location>
        <begin position="586"/>
        <end position="622"/>
    </location>
</feature>
<dbReference type="Pfam" id="PF24626">
    <property type="entry name" value="SH3_Tf2-1"/>
    <property type="match status" value="1"/>
</dbReference>
<dbReference type="SMART" id="SM00785">
    <property type="entry name" value="AARP2CN"/>
    <property type="match status" value="1"/>
</dbReference>
<dbReference type="SUPFAM" id="SSF50630">
    <property type="entry name" value="Acid proteases"/>
    <property type="match status" value="1"/>
</dbReference>
<comment type="caution">
    <text evidence="5">The sequence shown here is derived from an EMBL/GenBank/DDBJ whole genome shotgun (WGS) entry which is preliminary data.</text>
</comment>
<feature type="domain" description="Ribosome biogenesis protein BMS1/TSR1 C-terminal" evidence="4">
    <location>
        <begin position="648"/>
        <end position="943"/>
    </location>
</feature>
<feature type="region of interest" description="Disordered" evidence="2">
    <location>
        <begin position="1"/>
        <end position="66"/>
    </location>
</feature>
<evidence type="ECO:0000259" key="4">
    <source>
        <dbReference type="SMART" id="SM01362"/>
    </source>
</evidence>
<dbReference type="GO" id="GO:0000462">
    <property type="term" value="P:maturation of SSU-rRNA from tricistronic rRNA transcript (SSU-rRNA, 5.8S rRNA, LSU-rRNA)"/>
    <property type="evidence" value="ECO:0007669"/>
    <property type="project" value="TreeGrafter"/>
</dbReference>
<evidence type="ECO:0000313" key="6">
    <source>
        <dbReference type="Proteomes" id="UP000467840"/>
    </source>
</evidence>
<dbReference type="PROSITE" id="PS00141">
    <property type="entry name" value="ASP_PROTEASE"/>
    <property type="match status" value="1"/>
</dbReference>
<dbReference type="InterPro" id="IPR039761">
    <property type="entry name" value="Bms1/Tsr1"/>
</dbReference>
<dbReference type="GO" id="GO:0030688">
    <property type="term" value="C:preribosome, small subunit precursor"/>
    <property type="evidence" value="ECO:0007669"/>
    <property type="project" value="TreeGrafter"/>
</dbReference>
<dbReference type="Pfam" id="PF04950">
    <property type="entry name" value="RIBIOP_C"/>
    <property type="match status" value="1"/>
</dbReference>